<feature type="signal peptide" evidence="1">
    <location>
        <begin position="1"/>
        <end position="22"/>
    </location>
</feature>
<dbReference type="Proteomes" id="UP000318571">
    <property type="component" value="Chromosome 11"/>
</dbReference>
<dbReference type="EMBL" id="VCGU01000003">
    <property type="protein sequence ID" value="TRY77783.1"/>
    <property type="molecule type" value="Genomic_DNA"/>
</dbReference>
<reference evidence="2 3" key="1">
    <citation type="journal article" date="2018" name="Nat. Ecol. Evol.">
        <title>Genomic signatures of mitonuclear coevolution across populations of Tigriopus californicus.</title>
        <authorList>
            <person name="Barreto F.S."/>
            <person name="Watson E.T."/>
            <person name="Lima T.G."/>
            <person name="Willett C.S."/>
            <person name="Edmands S."/>
            <person name="Li W."/>
            <person name="Burton R.S."/>
        </authorList>
    </citation>
    <scope>NUCLEOTIDE SEQUENCE [LARGE SCALE GENOMIC DNA]</scope>
    <source>
        <strain evidence="2 3">San Diego</strain>
    </source>
</reference>
<keyword evidence="1" id="KW-0732">Signal</keyword>
<comment type="caution">
    <text evidence="2">The sequence shown here is derived from an EMBL/GenBank/DDBJ whole genome shotgun (WGS) entry which is preliminary data.</text>
</comment>
<gene>
    <name evidence="2" type="ORF">TCAL_01685</name>
</gene>
<proteinExistence type="predicted"/>
<sequence>MGPNMCTLVLLISLGFVCCSSAVDTSCFQTPDLIAAKHKLCPGNKFDIYNISISTLFNRANGRHPLFRGETVEVCIAGKANGISAPVKFLQNSVHGKLNILVDIFSPFCDITLDGCANLTPQCQPEVAILPDQEFCFCSKLQVPIVAPNVNVMTFWKILAADSLAEVNQCETEFSVDRLFRNKGKETLVCLEIPTMVRGSRPKGLDRQTIINKVLAQKGTSN</sequence>
<evidence type="ECO:0000313" key="3">
    <source>
        <dbReference type="Proteomes" id="UP000318571"/>
    </source>
</evidence>
<keyword evidence="3" id="KW-1185">Reference proteome</keyword>
<protein>
    <recommendedName>
        <fullName evidence="4">MD-2-related lipid-recognition domain-containing protein</fullName>
    </recommendedName>
</protein>
<organism evidence="2 3">
    <name type="scientific">Tigriopus californicus</name>
    <name type="common">Marine copepod</name>
    <dbReference type="NCBI Taxonomy" id="6832"/>
    <lineage>
        <taxon>Eukaryota</taxon>
        <taxon>Metazoa</taxon>
        <taxon>Ecdysozoa</taxon>
        <taxon>Arthropoda</taxon>
        <taxon>Crustacea</taxon>
        <taxon>Multicrustacea</taxon>
        <taxon>Hexanauplia</taxon>
        <taxon>Copepoda</taxon>
        <taxon>Harpacticoida</taxon>
        <taxon>Harpacticidae</taxon>
        <taxon>Tigriopus</taxon>
    </lineage>
</organism>
<evidence type="ECO:0008006" key="4">
    <source>
        <dbReference type="Google" id="ProtNLM"/>
    </source>
</evidence>
<name>A0A553PJD4_TIGCA</name>
<evidence type="ECO:0000256" key="1">
    <source>
        <dbReference type="SAM" id="SignalP"/>
    </source>
</evidence>
<feature type="chain" id="PRO_5021764181" description="MD-2-related lipid-recognition domain-containing protein" evidence="1">
    <location>
        <begin position="23"/>
        <end position="222"/>
    </location>
</feature>
<evidence type="ECO:0000313" key="2">
    <source>
        <dbReference type="EMBL" id="TRY77783.1"/>
    </source>
</evidence>
<dbReference type="AlphaFoldDB" id="A0A553PJD4"/>
<accession>A0A553PJD4</accession>